<proteinExistence type="inferred from homology"/>
<dbReference type="RefSeq" id="WP_123845370.1">
    <property type="nucleotide sequence ID" value="NZ_RPDH01000001.1"/>
</dbReference>
<evidence type="ECO:0000313" key="12">
    <source>
        <dbReference type="Proteomes" id="UP000278351"/>
    </source>
</evidence>
<feature type="domain" description="ABC3 transporter permease C-terminal" evidence="9">
    <location>
        <begin position="329"/>
        <end position="442"/>
    </location>
</feature>
<keyword evidence="3 8" id="KW-0812">Transmembrane</keyword>
<feature type="region of interest" description="Disordered" evidence="7">
    <location>
        <begin position="78"/>
        <end position="98"/>
    </location>
</feature>
<keyword evidence="5 8" id="KW-0472">Membrane</keyword>
<reference evidence="11 12" key="1">
    <citation type="submission" date="2018-11" db="EMBL/GenBank/DDBJ databases">
        <title>Chitinophaga lutea sp.nov., isolate from arsenic contaminated soil.</title>
        <authorList>
            <person name="Zong Y."/>
        </authorList>
    </citation>
    <scope>NUCLEOTIDE SEQUENCE [LARGE SCALE GENOMIC DNA]</scope>
    <source>
        <strain evidence="11 12">ZY74</strain>
    </source>
</reference>
<evidence type="ECO:0000256" key="3">
    <source>
        <dbReference type="ARBA" id="ARBA00022692"/>
    </source>
</evidence>
<evidence type="ECO:0000256" key="7">
    <source>
        <dbReference type="SAM" id="MobiDB-lite"/>
    </source>
</evidence>
<dbReference type="Pfam" id="PF12704">
    <property type="entry name" value="MacB_PCD"/>
    <property type="match status" value="1"/>
</dbReference>
<evidence type="ECO:0000256" key="1">
    <source>
        <dbReference type="ARBA" id="ARBA00004651"/>
    </source>
</evidence>
<evidence type="ECO:0000256" key="6">
    <source>
        <dbReference type="ARBA" id="ARBA00038076"/>
    </source>
</evidence>
<accession>A0A3N4QMC5</accession>
<evidence type="ECO:0000256" key="5">
    <source>
        <dbReference type="ARBA" id="ARBA00023136"/>
    </source>
</evidence>
<dbReference type="PANTHER" id="PTHR30572">
    <property type="entry name" value="MEMBRANE COMPONENT OF TRANSPORTER-RELATED"/>
    <property type="match status" value="1"/>
</dbReference>
<dbReference type="InterPro" id="IPR003838">
    <property type="entry name" value="ABC3_permease_C"/>
</dbReference>
<feature type="compositionally biased region" description="Basic and acidic residues" evidence="7">
    <location>
        <begin position="78"/>
        <end position="94"/>
    </location>
</feature>
<sequence>MRKIWGARNMNNLNIALDSLVANRLRSFLTALGIIFGVGAVIAMLAIGRGAKEEIMNQMKLVGVNNIVIKPVLEDKKEEEEKTAAGKNTEEEKKKFSKGLSLQDAHSIMKMVPTVEAISPEMIMDQDVIYSGKSKRLKMVGVEPAFFALNNIGLSTGKMFNEQQLLGGEGVCIIGAGVKRKFFISEDPLGKVIKCGSQWLKVIAVTDEKLISSATKQNLGIRDYNMDIYVPIRTTLVRFRNPAIRIEHRGWFEDDGGNNNQSKNPSVHQLDQLVVKVQQPEQLTASAGIISRMLKRRHSDVMDFEVSIPEQLLQQQQKTKDVFNIVLSAIAGISLLVGGIGIMNIMLASVLERTKEIGIRMALGAQKRDIVMQFLFEAVLISLCGGVIGILLGVLGAYIVDKVADIKTIISVISILLSFVLASSVGLIFGISPARKAANQNPIECLRHA</sequence>
<dbReference type="PANTHER" id="PTHR30572:SF4">
    <property type="entry name" value="ABC TRANSPORTER PERMEASE YTRF"/>
    <property type="match status" value="1"/>
</dbReference>
<evidence type="ECO:0000256" key="2">
    <source>
        <dbReference type="ARBA" id="ARBA00022475"/>
    </source>
</evidence>
<keyword evidence="12" id="KW-1185">Reference proteome</keyword>
<dbReference type="InterPro" id="IPR050250">
    <property type="entry name" value="Macrolide_Exporter_MacB"/>
</dbReference>
<keyword evidence="2" id="KW-1003">Cell membrane</keyword>
<dbReference type="EMBL" id="RPDH01000001">
    <property type="protein sequence ID" value="RPE12854.1"/>
    <property type="molecule type" value="Genomic_DNA"/>
</dbReference>
<feature type="domain" description="MacB-like periplasmic core" evidence="10">
    <location>
        <begin position="27"/>
        <end position="284"/>
    </location>
</feature>
<evidence type="ECO:0000256" key="8">
    <source>
        <dbReference type="SAM" id="Phobius"/>
    </source>
</evidence>
<comment type="similarity">
    <text evidence="6">Belongs to the ABC-4 integral membrane protein family.</text>
</comment>
<dbReference type="OrthoDB" id="9770036at2"/>
<dbReference type="InterPro" id="IPR025857">
    <property type="entry name" value="MacB_PCD"/>
</dbReference>
<feature type="transmembrane region" description="Helical" evidence="8">
    <location>
        <begin position="406"/>
        <end position="431"/>
    </location>
</feature>
<evidence type="ECO:0000256" key="4">
    <source>
        <dbReference type="ARBA" id="ARBA00022989"/>
    </source>
</evidence>
<feature type="transmembrane region" description="Helical" evidence="8">
    <location>
        <begin position="372"/>
        <end position="400"/>
    </location>
</feature>
<gene>
    <name evidence="11" type="ORF">EGT74_04740</name>
</gene>
<dbReference type="Proteomes" id="UP000278351">
    <property type="component" value="Unassembled WGS sequence"/>
</dbReference>
<keyword evidence="4 8" id="KW-1133">Transmembrane helix</keyword>
<feature type="transmembrane region" description="Helical" evidence="8">
    <location>
        <begin position="28"/>
        <end position="48"/>
    </location>
</feature>
<evidence type="ECO:0000259" key="9">
    <source>
        <dbReference type="Pfam" id="PF02687"/>
    </source>
</evidence>
<dbReference type="GO" id="GO:0005886">
    <property type="term" value="C:plasma membrane"/>
    <property type="evidence" value="ECO:0007669"/>
    <property type="project" value="UniProtKB-SubCell"/>
</dbReference>
<organism evidence="11 12">
    <name type="scientific">Chitinophaga lutea</name>
    <dbReference type="NCBI Taxonomy" id="2488634"/>
    <lineage>
        <taxon>Bacteria</taxon>
        <taxon>Pseudomonadati</taxon>
        <taxon>Bacteroidota</taxon>
        <taxon>Chitinophagia</taxon>
        <taxon>Chitinophagales</taxon>
        <taxon>Chitinophagaceae</taxon>
        <taxon>Chitinophaga</taxon>
    </lineage>
</organism>
<comment type="caution">
    <text evidence="11">The sequence shown here is derived from an EMBL/GenBank/DDBJ whole genome shotgun (WGS) entry which is preliminary data.</text>
</comment>
<protein>
    <submittedName>
        <fullName evidence="11">FtsX-like permease family protein</fullName>
    </submittedName>
</protein>
<feature type="transmembrane region" description="Helical" evidence="8">
    <location>
        <begin position="325"/>
        <end position="351"/>
    </location>
</feature>
<dbReference type="AlphaFoldDB" id="A0A3N4QMC5"/>
<comment type="subcellular location">
    <subcellularLocation>
        <location evidence="1">Cell membrane</location>
        <topology evidence="1">Multi-pass membrane protein</topology>
    </subcellularLocation>
</comment>
<evidence type="ECO:0000313" key="11">
    <source>
        <dbReference type="EMBL" id="RPE12854.1"/>
    </source>
</evidence>
<dbReference type="Pfam" id="PF02687">
    <property type="entry name" value="FtsX"/>
    <property type="match status" value="1"/>
</dbReference>
<evidence type="ECO:0000259" key="10">
    <source>
        <dbReference type="Pfam" id="PF12704"/>
    </source>
</evidence>
<dbReference type="GO" id="GO:0022857">
    <property type="term" value="F:transmembrane transporter activity"/>
    <property type="evidence" value="ECO:0007669"/>
    <property type="project" value="TreeGrafter"/>
</dbReference>
<name>A0A3N4QMC5_9BACT</name>